<reference evidence="1" key="1">
    <citation type="journal article" date="2020" name="mSystems">
        <title>Genome- and Community-Level Interaction Insights into Carbon Utilization and Element Cycling Functions of Hydrothermarchaeota in Hydrothermal Sediment.</title>
        <authorList>
            <person name="Zhou Z."/>
            <person name="Liu Y."/>
            <person name="Xu W."/>
            <person name="Pan J."/>
            <person name="Luo Z.H."/>
            <person name="Li M."/>
        </authorList>
    </citation>
    <scope>NUCLEOTIDE SEQUENCE [LARGE SCALE GENOMIC DNA]</scope>
    <source>
        <strain evidence="1">SpSt-1233</strain>
    </source>
</reference>
<accession>A0A7V2AU10</accession>
<dbReference type="InterPro" id="IPR011990">
    <property type="entry name" value="TPR-like_helical_dom_sf"/>
</dbReference>
<dbReference type="EMBL" id="DSEC01000143">
    <property type="protein sequence ID" value="HER43221.1"/>
    <property type="molecule type" value="Genomic_DNA"/>
</dbReference>
<proteinExistence type="predicted"/>
<evidence type="ECO:0008006" key="2">
    <source>
        <dbReference type="Google" id="ProtNLM"/>
    </source>
</evidence>
<evidence type="ECO:0000313" key="1">
    <source>
        <dbReference type="EMBL" id="HER43221.1"/>
    </source>
</evidence>
<dbReference type="Gene3D" id="1.25.40.10">
    <property type="entry name" value="Tetratricopeptide repeat domain"/>
    <property type="match status" value="1"/>
</dbReference>
<sequence>MARHHYGEAARLSMAGGRRDRAEEIFAEAMRHIPGFTLEERLHLELAFGMERTLKFRTAASAYENFVARYADSGEAAFVLLRMAGILEKRFHRPLEALSCYRTIVDRYSMDAWVDYARAEIDRLGSADITLSGGAGSGG</sequence>
<organism evidence="1">
    <name type="scientific">Eiseniibacteriota bacterium</name>
    <dbReference type="NCBI Taxonomy" id="2212470"/>
    <lineage>
        <taxon>Bacteria</taxon>
        <taxon>Candidatus Eiseniibacteriota</taxon>
    </lineage>
</organism>
<dbReference type="SUPFAM" id="SSF48452">
    <property type="entry name" value="TPR-like"/>
    <property type="match status" value="1"/>
</dbReference>
<name>A0A7V2AU10_UNCEI</name>
<protein>
    <recommendedName>
        <fullName evidence="2">Tetratricopeptide repeat protein</fullName>
    </recommendedName>
</protein>
<dbReference type="Proteomes" id="UP000886069">
    <property type="component" value="Unassembled WGS sequence"/>
</dbReference>
<comment type="caution">
    <text evidence="1">The sequence shown here is derived from an EMBL/GenBank/DDBJ whole genome shotgun (WGS) entry which is preliminary data.</text>
</comment>
<gene>
    <name evidence="1" type="ORF">ENO08_02030</name>
</gene>
<dbReference type="AlphaFoldDB" id="A0A7V2AU10"/>